<protein>
    <recommendedName>
        <fullName evidence="4">N-ATPase, AtpR subunit</fullName>
    </recommendedName>
</protein>
<accession>A0A1I5F426</accession>
<keyword evidence="3" id="KW-1185">Reference proteome</keyword>
<evidence type="ECO:0000313" key="2">
    <source>
        <dbReference type="EMBL" id="SFO18433.1"/>
    </source>
</evidence>
<proteinExistence type="predicted"/>
<evidence type="ECO:0000256" key="1">
    <source>
        <dbReference type="SAM" id="Phobius"/>
    </source>
</evidence>
<feature type="transmembrane region" description="Helical" evidence="1">
    <location>
        <begin position="69"/>
        <end position="93"/>
    </location>
</feature>
<keyword evidence="1" id="KW-1133">Transmembrane helix</keyword>
<gene>
    <name evidence="2" type="ORF">SAMN04487859_11852</name>
</gene>
<name>A0A1I5F426_9RHOB</name>
<dbReference type="Proteomes" id="UP000198599">
    <property type="component" value="Unassembled WGS sequence"/>
</dbReference>
<dbReference type="RefSeq" id="WP_218145676.1">
    <property type="nucleotide sequence ID" value="NZ_FOVP01000018.1"/>
</dbReference>
<keyword evidence="1" id="KW-0472">Membrane</keyword>
<feature type="transmembrane region" description="Helical" evidence="1">
    <location>
        <begin position="43"/>
        <end position="63"/>
    </location>
</feature>
<dbReference type="EMBL" id="FOVP01000018">
    <property type="protein sequence ID" value="SFO18433.1"/>
    <property type="molecule type" value="Genomic_DNA"/>
</dbReference>
<evidence type="ECO:0008006" key="4">
    <source>
        <dbReference type="Google" id="ProtNLM"/>
    </source>
</evidence>
<keyword evidence="1" id="KW-0812">Transmembrane</keyword>
<organism evidence="2 3">
    <name type="scientific">Roseovarius lutimaris</name>
    <dbReference type="NCBI Taxonomy" id="1005928"/>
    <lineage>
        <taxon>Bacteria</taxon>
        <taxon>Pseudomonadati</taxon>
        <taxon>Pseudomonadota</taxon>
        <taxon>Alphaproteobacteria</taxon>
        <taxon>Rhodobacterales</taxon>
        <taxon>Roseobacteraceae</taxon>
        <taxon>Roseovarius</taxon>
    </lineage>
</organism>
<dbReference type="AlphaFoldDB" id="A0A1I5F426"/>
<evidence type="ECO:0000313" key="3">
    <source>
        <dbReference type="Proteomes" id="UP000198599"/>
    </source>
</evidence>
<feature type="transmembrane region" description="Helical" evidence="1">
    <location>
        <begin position="6"/>
        <end position="31"/>
    </location>
</feature>
<reference evidence="3" key="1">
    <citation type="submission" date="2016-10" db="EMBL/GenBank/DDBJ databases">
        <authorList>
            <person name="Varghese N."/>
            <person name="Submissions S."/>
        </authorList>
    </citation>
    <scope>NUCLEOTIDE SEQUENCE [LARGE SCALE GENOMIC DNA]</scope>
    <source>
        <strain evidence="3">DSM 28463</strain>
    </source>
</reference>
<sequence>MIAIDWTALVLGGASGLVMGGLFFVGLALGMRLALRSVSPVKLLTLSATLRIAALLGVGWVVIGQGGPWAALGYAIAFLMVRIIATTIARVGAPAGRAS</sequence>
<dbReference type="STRING" id="1005928.SAMN04487859_11852"/>